<feature type="region of interest" description="Disordered" evidence="1">
    <location>
        <begin position="373"/>
        <end position="399"/>
    </location>
</feature>
<keyword evidence="3" id="KW-1185">Reference proteome</keyword>
<name>A0A9W4SDI1_9GLOM</name>
<evidence type="ECO:0000313" key="3">
    <source>
        <dbReference type="Proteomes" id="UP001153678"/>
    </source>
</evidence>
<evidence type="ECO:0000256" key="1">
    <source>
        <dbReference type="SAM" id="MobiDB-lite"/>
    </source>
</evidence>
<sequence>MDETTCERFPKTVEYSTNQCQDSQWKENKGSNSPGEVSVMWPLPADSCKHELGRTLPTVEFLYKASNKESDAREAKGISHTEAGRFKEKYHEGGNKKEIPPTYNKHYIYDTRQQNKEIHGRGFCFLNTSKTARINEFKAKRNETDDSRVEVSKYDDISKGEICPNREGVSCILAPTWQLLRVGAVGNVEGRTKWTSCRFVQPYYRIGRDGSQRPLHTVSEGGTVGRCNNSPMVIEIIANESDRHQLALSLNRGFCDVSRLTECMNAKSGYDIYFDEVQEFGFSHIILVGKRNYGIIFIDCYGRFFELDRMSDALWPLGNSLEEVATKRSDGTVWDVDDNGIVHEFEYYIESELTTHIINTGRLDNLKPQKLGEAQKKVQKSKKNKNRKKNKSKKNSTIF</sequence>
<evidence type="ECO:0000313" key="2">
    <source>
        <dbReference type="EMBL" id="CAI2165403.1"/>
    </source>
</evidence>
<protein>
    <submittedName>
        <fullName evidence="2">8993_t:CDS:1</fullName>
    </submittedName>
</protein>
<dbReference type="EMBL" id="CAMKVN010000221">
    <property type="protein sequence ID" value="CAI2165403.1"/>
    <property type="molecule type" value="Genomic_DNA"/>
</dbReference>
<dbReference type="Proteomes" id="UP001153678">
    <property type="component" value="Unassembled WGS sequence"/>
</dbReference>
<proteinExistence type="predicted"/>
<feature type="compositionally biased region" description="Basic residues" evidence="1">
    <location>
        <begin position="377"/>
        <end position="399"/>
    </location>
</feature>
<dbReference type="AlphaFoldDB" id="A0A9W4SDI1"/>
<reference evidence="2" key="1">
    <citation type="submission" date="2022-08" db="EMBL/GenBank/DDBJ databases">
        <authorList>
            <person name="Kallberg Y."/>
            <person name="Tangrot J."/>
            <person name="Rosling A."/>
        </authorList>
    </citation>
    <scope>NUCLEOTIDE SEQUENCE</scope>
    <source>
        <strain evidence="2">Wild A</strain>
    </source>
</reference>
<accession>A0A9W4SDI1</accession>
<gene>
    <name evidence="2" type="ORF">FWILDA_LOCUS2055</name>
</gene>
<dbReference type="OrthoDB" id="2329957at2759"/>
<comment type="caution">
    <text evidence="2">The sequence shown here is derived from an EMBL/GenBank/DDBJ whole genome shotgun (WGS) entry which is preliminary data.</text>
</comment>
<feature type="region of interest" description="Disordered" evidence="1">
    <location>
        <begin position="17"/>
        <end position="38"/>
    </location>
</feature>
<organism evidence="2 3">
    <name type="scientific">Funneliformis geosporum</name>
    <dbReference type="NCBI Taxonomy" id="1117311"/>
    <lineage>
        <taxon>Eukaryota</taxon>
        <taxon>Fungi</taxon>
        <taxon>Fungi incertae sedis</taxon>
        <taxon>Mucoromycota</taxon>
        <taxon>Glomeromycotina</taxon>
        <taxon>Glomeromycetes</taxon>
        <taxon>Glomerales</taxon>
        <taxon>Glomeraceae</taxon>
        <taxon>Funneliformis</taxon>
    </lineage>
</organism>